<dbReference type="GO" id="GO:0003700">
    <property type="term" value="F:DNA-binding transcription factor activity"/>
    <property type="evidence" value="ECO:0007669"/>
    <property type="project" value="InterPro"/>
</dbReference>
<dbReference type="Proteomes" id="UP000198615">
    <property type="component" value="Unassembled WGS sequence"/>
</dbReference>
<name>A0A8G2BF29_9PROT</name>
<dbReference type="Pfam" id="PF00126">
    <property type="entry name" value="HTH_1"/>
    <property type="match status" value="1"/>
</dbReference>
<evidence type="ECO:0000256" key="3">
    <source>
        <dbReference type="ARBA" id="ARBA00023125"/>
    </source>
</evidence>
<evidence type="ECO:0000313" key="7">
    <source>
        <dbReference type="Proteomes" id="UP000198615"/>
    </source>
</evidence>
<keyword evidence="3 6" id="KW-0238">DNA-binding</keyword>
<dbReference type="Pfam" id="PF03466">
    <property type="entry name" value="LysR_substrate"/>
    <property type="match status" value="1"/>
</dbReference>
<comment type="caution">
    <text evidence="6">The sequence shown here is derived from an EMBL/GenBank/DDBJ whole genome shotgun (WGS) entry which is preliminary data.</text>
</comment>
<dbReference type="Gene3D" id="3.40.190.10">
    <property type="entry name" value="Periplasmic binding protein-like II"/>
    <property type="match status" value="2"/>
</dbReference>
<keyword evidence="2" id="KW-0805">Transcription regulation</keyword>
<dbReference type="PROSITE" id="PS50931">
    <property type="entry name" value="HTH_LYSR"/>
    <property type="match status" value="1"/>
</dbReference>
<organism evidence="6 7">
    <name type="scientific">Thalassobaculum litoreum DSM 18839</name>
    <dbReference type="NCBI Taxonomy" id="1123362"/>
    <lineage>
        <taxon>Bacteria</taxon>
        <taxon>Pseudomonadati</taxon>
        <taxon>Pseudomonadota</taxon>
        <taxon>Alphaproteobacteria</taxon>
        <taxon>Rhodospirillales</taxon>
        <taxon>Thalassobaculaceae</taxon>
        <taxon>Thalassobaculum</taxon>
    </lineage>
</organism>
<dbReference type="InterPro" id="IPR036390">
    <property type="entry name" value="WH_DNA-bd_sf"/>
</dbReference>
<feature type="domain" description="HTH lysR-type" evidence="5">
    <location>
        <begin position="25"/>
        <end position="82"/>
    </location>
</feature>
<dbReference type="InterPro" id="IPR005119">
    <property type="entry name" value="LysR_subst-bd"/>
</dbReference>
<dbReference type="FunFam" id="1.10.10.10:FF:000001">
    <property type="entry name" value="LysR family transcriptional regulator"/>
    <property type="match status" value="1"/>
</dbReference>
<dbReference type="RefSeq" id="WP_093148455.1">
    <property type="nucleotide sequence ID" value="NZ_FNBW01000002.1"/>
</dbReference>
<accession>A0A8G2BF29</accession>
<evidence type="ECO:0000313" key="6">
    <source>
        <dbReference type="EMBL" id="SDF28845.1"/>
    </source>
</evidence>
<evidence type="ECO:0000256" key="4">
    <source>
        <dbReference type="ARBA" id="ARBA00023163"/>
    </source>
</evidence>
<dbReference type="GO" id="GO:0003677">
    <property type="term" value="F:DNA binding"/>
    <property type="evidence" value="ECO:0007669"/>
    <property type="project" value="UniProtKB-KW"/>
</dbReference>
<evidence type="ECO:0000256" key="2">
    <source>
        <dbReference type="ARBA" id="ARBA00023015"/>
    </source>
</evidence>
<dbReference type="Gene3D" id="1.10.10.10">
    <property type="entry name" value="Winged helix-like DNA-binding domain superfamily/Winged helix DNA-binding domain"/>
    <property type="match status" value="1"/>
</dbReference>
<protein>
    <submittedName>
        <fullName evidence="6">DNA-binding transcriptional regulator, LysR family</fullName>
    </submittedName>
</protein>
<evidence type="ECO:0000259" key="5">
    <source>
        <dbReference type="PROSITE" id="PS50931"/>
    </source>
</evidence>
<keyword evidence="7" id="KW-1185">Reference proteome</keyword>
<dbReference type="EMBL" id="FNBW01000002">
    <property type="protein sequence ID" value="SDF28845.1"/>
    <property type="molecule type" value="Genomic_DNA"/>
</dbReference>
<sequence length="301" mass="32818">MKTDVKIQPEAQVQEQGLGVSLRSLDLDVLRAFVMVAETRSFTRAAERLNRGQSAVSMQMKRLEDLTGCQILSRARRWVELTADGAHLLSYARRLLRLNDEALGSLDRGARTGRVRVGVTDTSMIYVSRILRAFAERCPLVQVEMTCGRSWEALADLEAGKIDLALVTQPCDHEGGRLLWREPLVWVASVDAEAEAREPLPLALFAPGCIYRDAVLQQLDANGRDYRLVYSSANSLGLSAAVTAGIAVTVMPVSAVGHGLRMVGDAASLPDLPQLDLLLYCPEPPSAGPGAFADTLWDLFT</sequence>
<dbReference type="PANTHER" id="PTHR30579:SF7">
    <property type="entry name" value="HTH-TYPE TRANSCRIPTIONAL REGULATOR LRHA-RELATED"/>
    <property type="match status" value="1"/>
</dbReference>
<dbReference type="AlphaFoldDB" id="A0A8G2BF29"/>
<dbReference type="OrthoDB" id="9789529at2"/>
<dbReference type="SUPFAM" id="SSF53850">
    <property type="entry name" value="Periplasmic binding protein-like II"/>
    <property type="match status" value="1"/>
</dbReference>
<gene>
    <name evidence="6" type="ORF">SAMN05660686_00905</name>
</gene>
<dbReference type="PRINTS" id="PR00039">
    <property type="entry name" value="HTHLYSR"/>
</dbReference>
<evidence type="ECO:0000256" key="1">
    <source>
        <dbReference type="ARBA" id="ARBA00009437"/>
    </source>
</evidence>
<proteinExistence type="inferred from homology"/>
<dbReference type="InterPro" id="IPR050176">
    <property type="entry name" value="LTTR"/>
</dbReference>
<dbReference type="PANTHER" id="PTHR30579">
    <property type="entry name" value="TRANSCRIPTIONAL REGULATOR"/>
    <property type="match status" value="1"/>
</dbReference>
<dbReference type="InterPro" id="IPR000847">
    <property type="entry name" value="LysR_HTH_N"/>
</dbReference>
<keyword evidence="4" id="KW-0804">Transcription</keyword>
<dbReference type="SUPFAM" id="SSF46785">
    <property type="entry name" value="Winged helix' DNA-binding domain"/>
    <property type="match status" value="1"/>
</dbReference>
<dbReference type="InterPro" id="IPR036388">
    <property type="entry name" value="WH-like_DNA-bd_sf"/>
</dbReference>
<reference evidence="6 7" key="1">
    <citation type="submission" date="2016-10" db="EMBL/GenBank/DDBJ databases">
        <authorList>
            <person name="Varghese N."/>
            <person name="Submissions S."/>
        </authorList>
    </citation>
    <scope>NUCLEOTIDE SEQUENCE [LARGE SCALE GENOMIC DNA]</scope>
    <source>
        <strain evidence="6 7">DSM 18839</strain>
    </source>
</reference>
<comment type="similarity">
    <text evidence="1">Belongs to the LysR transcriptional regulatory family.</text>
</comment>